<name>A0A388T7D5_9ACTN</name>
<evidence type="ECO:0000313" key="2">
    <source>
        <dbReference type="Proteomes" id="UP000265354"/>
    </source>
</evidence>
<dbReference type="Proteomes" id="UP000265354">
    <property type="component" value="Unassembled WGS sequence"/>
</dbReference>
<protein>
    <submittedName>
        <fullName evidence="1">Uncharacterized protein</fullName>
    </submittedName>
</protein>
<comment type="caution">
    <text evidence="1">The sequence shown here is derived from an EMBL/GenBank/DDBJ whole genome shotgun (WGS) entry which is preliminary data.</text>
</comment>
<dbReference type="RefSeq" id="WP_245991577.1">
    <property type="nucleotide sequence ID" value="NZ_BGZL01000065.1"/>
</dbReference>
<accession>A0A388T7D5</accession>
<sequence length="105" mass="11882">MIRDQVREFVRLGCPLPSEQDNSEEGDEAFDEMERALHAIEKPVTDEEARLLVTCFGDDDCFGLAWTLLHLVESAPSPVVTSRPADDANTWISRLWMRYQNSLAG</sequence>
<dbReference type="AlphaFoldDB" id="A0A388T7D5"/>
<dbReference type="EMBL" id="BGZL01000065">
    <property type="protein sequence ID" value="GBQ04476.1"/>
    <property type="molecule type" value="Genomic_DNA"/>
</dbReference>
<evidence type="ECO:0000313" key="1">
    <source>
        <dbReference type="EMBL" id="GBQ04476.1"/>
    </source>
</evidence>
<organism evidence="1 2">
    <name type="scientific">Streptomyces spongiicola</name>
    <dbReference type="NCBI Taxonomy" id="1690221"/>
    <lineage>
        <taxon>Bacteria</taxon>
        <taxon>Bacillati</taxon>
        <taxon>Actinomycetota</taxon>
        <taxon>Actinomycetes</taxon>
        <taxon>Kitasatosporales</taxon>
        <taxon>Streptomycetaceae</taxon>
        <taxon>Streptomyces</taxon>
    </lineage>
</organism>
<reference evidence="1 2" key="1">
    <citation type="submission" date="2018-07" db="EMBL/GenBank/DDBJ databases">
        <title>Whole Genome Shotgun Sequence of Streptomyces spongiicola strain 531S.</title>
        <authorList>
            <person name="Dohra H."/>
            <person name="Kodani S."/>
        </authorList>
    </citation>
    <scope>NUCLEOTIDE SEQUENCE [LARGE SCALE GENOMIC DNA]</scope>
    <source>
        <strain evidence="1 2">531S</strain>
    </source>
</reference>
<proteinExistence type="predicted"/>
<gene>
    <name evidence="1" type="ORF">SSP531S_59740</name>
</gene>